<comment type="pathway">
    <text evidence="9">Cell wall biogenesis.</text>
</comment>
<evidence type="ECO:0000259" key="10">
    <source>
        <dbReference type="Pfam" id="PF03816"/>
    </source>
</evidence>
<keyword evidence="3 9" id="KW-0808">Transferase</keyword>
<keyword evidence="4 9" id="KW-0812">Transmembrane</keyword>
<comment type="similarity">
    <text evidence="1 9">Belongs to the LytR/CpsA/Psr (LCP) family.</text>
</comment>
<organism evidence="11 12">
    <name type="scientific">Bacillus kandeliae</name>
    <dbReference type="NCBI Taxonomy" id="3129297"/>
    <lineage>
        <taxon>Bacteria</taxon>
        <taxon>Bacillati</taxon>
        <taxon>Bacillota</taxon>
        <taxon>Bacilli</taxon>
        <taxon>Bacillales</taxon>
        <taxon>Bacillaceae</taxon>
        <taxon>Bacillus</taxon>
    </lineage>
</organism>
<sequence length="310" mass="34979">MERRSRSRKKKNKKKLFLIVLLLILAIGGGTIFAAYSVINNALDGIVNKNALQKSEKREEQVSLKNKEAFTVLLLGVDEREGDRGRSDTMLLMSVNGQENSVKMLSIPRDTRVEIVGKGTEDKINHAYAFGGVDMSAKTVEQFLDVPVDYYVEMNMDGFKDLVDAVGGVEVENTFAFTYDGETFPEGKITLSGEEALKYTRMRYEDPQGDFGRQARQRQVIEGILDKGASMTSILKYNEILGALEKNVQTNLTVDEMMNIQKNYASARHNIQQETIKGTGEKMDGVYYYLVSDEEKERVSDMLKQHLNIQ</sequence>
<dbReference type="PANTHER" id="PTHR33392:SF6">
    <property type="entry name" value="POLYISOPRENYL-TEICHOIC ACID--PEPTIDOGLYCAN TEICHOIC ACID TRANSFERASE TAGU"/>
    <property type="match status" value="1"/>
</dbReference>
<dbReference type="RefSeq" id="WP_338751851.1">
    <property type="nucleotide sequence ID" value="NZ_CP147404.1"/>
</dbReference>
<evidence type="ECO:0000256" key="9">
    <source>
        <dbReference type="HAMAP-Rule" id="MF_01140"/>
    </source>
</evidence>
<gene>
    <name evidence="9" type="primary">tagU</name>
    <name evidence="11" type="ORF">WDJ61_16900</name>
</gene>
<keyword evidence="6 9" id="KW-1133">Transmembrane helix</keyword>
<dbReference type="EC" id="2.7.8.-" evidence="9"/>
<evidence type="ECO:0000256" key="1">
    <source>
        <dbReference type="ARBA" id="ARBA00006068"/>
    </source>
</evidence>
<evidence type="ECO:0000256" key="3">
    <source>
        <dbReference type="ARBA" id="ARBA00022679"/>
    </source>
</evidence>
<dbReference type="InterPro" id="IPR050922">
    <property type="entry name" value="LytR/CpsA/Psr_CW_biosynth"/>
</dbReference>
<dbReference type="InterPro" id="IPR004474">
    <property type="entry name" value="LytR_CpsA_psr"/>
</dbReference>
<protein>
    <recommendedName>
        <fullName evidence="9">Polyisoprenyl-teichoic acid--peptidoglycan teichoic acid transferase TagU</fullName>
        <ecNumber evidence="9">2.7.8.-</ecNumber>
    </recommendedName>
</protein>
<dbReference type="EMBL" id="CP147404">
    <property type="protein sequence ID" value="WXB92883.1"/>
    <property type="molecule type" value="Genomic_DNA"/>
</dbReference>
<dbReference type="PANTHER" id="PTHR33392">
    <property type="entry name" value="POLYISOPRENYL-TEICHOIC ACID--PEPTIDOGLYCAN TEICHOIC ACID TRANSFERASE TAGU"/>
    <property type="match status" value="1"/>
</dbReference>
<evidence type="ECO:0000256" key="8">
    <source>
        <dbReference type="ARBA" id="ARBA00023316"/>
    </source>
</evidence>
<dbReference type="Gene3D" id="3.40.630.190">
    <property type="entry name" value="LCP protein"/>
    <property type="match status" value="1"/>
</dbReference>
<keyword evidence="2 9" id="KW-1003">Cell membrane</keyword>
<evidence type="ECO:0000313" key="11">
    <source>
        <dbReference type="EMBL" id="WXB92883.1"/>
    </source>
</evidence>
<keyword evidence="8 9" id="KW-0961">Cell wall biogenesis/degradation</keyword>
<accession>A0ABZ2N5K4</accession>
<evidence type="ECO:0000256" key="7">
    <source>
        <dbReference type="ARBA" id="ARBA00023136"/>
    </source>
</evidence>
<evidence type="ECO:0000256" key="4">
    <source>
        <dbReference type="ARBA" id="ARBA00022692"/>
    </source>
</evidence>
<feature type="topological domain" description="Extracellular" evidence="9">
    <location>
        <begin position="34"/>
        <end position="310"/>
    </location>
</feature>
<feature type="domain" description="Cell envelope-related transcriptional attenuator" evidence="10">
    <location>
        <begin position="86"/>
        <end position="228"/>
    </location>
</feature>
<keyword evidence="12" id="KW-1185">Reference proteome</keyword>
<evidence type="ECO:0000313" key="12">
    <source>
        <dbReference type="Proteomes" id="UP001387364"/>
    </source>
</evidence>
<dbReference type="NCBIfam" id="TIGR00350">
    <property type="entry name" value="lytR_cpsA_psr"/>
    <property type="match status" value="1"/>
</dbReference>
<dbReference type="Proteomes" id="UP001387364">
    <property type="component" value="Chromosome"/>
</dbReference>
<evidence type="ECO:0000256" key="2">
    <source>
        <dbReference type="ARBA" id="ARBA00022475"/>
    </source>
</evidence>
<comment type="function">
    <text evidence="9">May catalyze the final step in cell wall teichoic acid biosynthesis, the transfer of the anionic cell wall polymers (APs) from their lipid-linked precursor to the cell wall peptidoglycan (PG).</text>
</comment>
<dbReference type="InterPro" id="IPR023734">
    <property type="entry name" value="TagU"/>
</dbReference>
<keyword evidence="7 9" id="KW-0472">Membrane</keyword>
<name>A0ABZ2N5K4_9BACI</name>
<feature type="topological domain" description="Cytoplasmic" evidence="9">
    <location>
        <begin position="1"/>
        <end position="12"/>
    </location>
</feature>
<evidence type="ECO:0000256" key="6">
    <source>
        <dbReference type="ARBA" id="ARBA00022989"/>
    </source>
</evidence>
<dbReference type="Pfam" id="PF03816">
    <property type="entry name" value="LytR_cpsA_psr"/>
    <property type="match status" value="1"/>
</dbReference>
<keyword evidence="5 9" id="KW-0735">Signal-anchor</keyword>
<reference evidence="11 12" key="1">
    <citation type="submission" date="2024-02" db="EMBL/GenBank/DDBJ databases">
        <title>Seven novel Bacillus-like species.</title>
        <authorList>
            <person name="Liu G."/>
        </authorList>
    </citation>
    <scope>NUCLEOTIDE SEQUENCE [LARGE SCALE GENOMIC DNA]</scope>
    <source>
        <strain evidence="11 12">FJAT-52991</strain>
    </source>
</reference>
<comment type="subcellular location">
    <subcellularLocation>
        <location evidence="9">Cell membrane</location>
        <topology evidence="9">Single-pass type II membrane protein</topology>
    </subcellularLocation>
</comment>
<proteinExistence type="inferred from homology"/>
<evidence type="ECO:0000256" key="5">
    <source>
        <dbReference type="ARBA" id="ARBA00022968"/>
    </source>
</evidence>
<dbReference type="HAMAP" id="MF_01140">
    <property type="entry name" value="TagU_transferase"/>
    <property type="match status" value="1"/>
</dbReference>